<evidence type="ECO:0000256" key="2">
    <source>
        <dbReference type="SAM" id="Phobius"/>
    </source>
</evidence>
<dbReference type="EMBL" id="BMMI01000001">
    <property type="protein sequence ID" value="GGL47632.1"/>
    <property type="molecule type" value="Genomic_DNA"/>
</dbReference>
<keyword evidence="2" id="KW-1133">Transmembrane helix</keyword>
<evidence type="ECO:0000313" key="5">
    <source>
        <dbReference type="Proteomes" id="UP000552836"/>
    </source>
</evidence>
<feature type="region of interest" description="Disordered" evidence="1">
    <location>
        <begin position="318"/>
        <end position="343"/>
    </location>
</feature>
<keyword evidence="2" id="KW-0472">Membrane</keyword>
<dbReference type="RefSeq" id="WP_166754170.1">
    <property type="nucleotide sequence ID" value="NZ_BAABJU010000001.1"/>
</dbReference>
<keyword evidence="2" id="KW-0812">Transmembrane</keyword>
<comment type="caution">
    <text evidence="4">The sequence shown here is derived from an EMBL/GenBank/DDBJ whole genome shotgun (WGS) entry which is preliminary data.</text>
</comment>
<proteinExistence type="predicted"/>
<accession>A0A846LMP2</accession>
<name>A0A846LMP2_9ACTN</name>
<reference evidence="6" key="2">
    <citation type="journal article" date="2019" name="Int. J. Syst. Evol. Microbiol.">
        <title>The Global Catalogue of Microorganisms (GCM) 10K type strain sequencing project: providing services to taxonomists for standard genome sequencing and annotation.</title>
        <authorList>
            <consortium name="The Broad Institute Genomics Platform"/>
            <consortium name="The Broad Institute Genome Sequencing Center for Infectious Disease"/>
            <person name="Wu L."/>
            <person name="Ma J."/>
        </authorList>
    </citation>
    <scope>NUCLEOTIDE SEQUENCE [LARGE SCALE GENOMIC DNA]</scope>
    <source>
        <strain evidence="6">CGMCC 4.5581</strain>
    </source>
</reference>
<feature type="transmembrane region" description="Helical" evidence="2">
    <location>
        <begin position="178"/>
        <end position="200"/>
    </location>
</feature>
<dbReference type="EMBL" id="JAAMPA010000001">
    <property type="protein sequence ID" value="NIH66608.1"/>
    <property type="molecule type" value="Genomic_DNA"/>
</dbReference>
<dbReference type="Proteomes" id="UP000552836">
    <property type="component" value="Unassembled WGS sequence"/>
</dbReference>
<organism evidence="4 5">
    <name type="scientific">Modestobacter marinus</name>
    <dbReference type="NCBI Taxonomy" id="477641"/>
    <lineage>
        <taxon>Bacteria</taxon>
        <taxon>Bacillati</taxon>
        <taxon>Actinomycetota</taxon>
        <taxon>Actinomycetes</taxon>
        <taxon>Geodermatophilales</taxon>
        <taxon>Geodermatophilaceae</taxon>
        <taxon>Modestobacter</taxon>
    </lineage>
</organism>
<reference evidence="3" key="1">
    <citation type="journal article" date="2014" name="Int. J. Syst. Evol. Microbiol.">
        <title>Complete genome of a new Firmicutes species belonging to the dominant human colonic microbiota ('Ruminococcus bicirculans') reveals two chromosomes and a selective capacity to utilize plant glucans.</title>
        <authorList>
            <consortium name="NISC Comparative Sequencing Program"/>
            <person name="Wegmann U."/>
            <person name="Louis P."/>
            <person name="Goesmann A."/>
            <person name="Henrissat B."/>
            <person name="Duncan S.H."/>
            <person name="Flint H.J."/>
        </authorList>
    </citation>
    <scope>NUCLEOTIDE SEQUENCE</scope>
    <source>
        <strain evidence="3">CGMCC 4.5581</strain>
    </source>
</reference>
<evidence type="ECO:0000256" key="1">
    <source>
        <dbReference type="SAM" id="MobiDB-lite"/>
    </source>
</evidence>
<evidence type="ECO:0000313" key="4">
    <source>
        <dbReference type="EMBL" id="NIH66608.1"/>
    </source>
</evidence>
<evidence type="ECO:0000313" key="6">
    <source>
        <dbReference type="Proteomes" id="UP000648663"/>
    </source>
</evidence>
<dbReference type="AlphaFoldDB" id="A0A846LMP2"/>
<evidence type="ECO:0008006" key="7">
    <source>
        <dbReference type="Google" id="ProtNLM"/>
    </source>
</evidence>
<feature type="transmembrane region" description="Helical" evidence="2">
    <location>
        <begin position="220"/>
        <end position="241"/>
    </location>
</feature>
<dbReference type="Proteomes" id="UP000648663">
    <property type="component" value="Unassembled WGS sequence"/>
</dbReference>
<reference evidence="3" key="4">
    <citation type="submission" date="2024-05" db="EMBL/GenBank/DDBJ databases">
        <authorList>
            <person name="Sun Q."/>
            <person name="Zhou Y."/>
        </authorList>
    </citation>
    <scope>NUCLEOTIDE SEQUENCE</scope>
    <source>
        <strain evidence="3">CGMCC 4.5581</strain>
    </source>
</reference>
<evidence type="ECO:0000313" key="3">
    <source>
        <dbReference type="EMBL" id="GGL47632.1"/>
    </source>
</evidence>
<reference evidence="4 5" key="3">
    <citation type="submission" date="2020-02" db="EMBL/GenBank/DDBJ databases">
        <title>Sequencing the genomes of 1000 actinobacteria strains.</title>
        <authorList>
            <person name="Klenk H.-P."/>
        </authorList>
    </citation>
    <scope>NUCLEOTIDE SEQUENCE [LARGE SCALE GENOMIC DNA]</scope>
    <source>
        <strain evidence="4 5">DSM 45201</strain>
    </source>
</reference>
<dbReference type="InterPro" id="IPR025058">
    <property type="entry name" value="DUF3995"/>
</dbReference>
<gene>
    <name evidence="4" type="ORF">FB380_001054</name>
    <name evidence="3" type="ORF">GCM10011589_00230</name>
</gene>
<keyword evidence="6" id="KW-1185">Reference proteome</keyword>
<sequence length="343" mass="36045">MRNAHGRIVTAPFAQVAELLDGLGADGDRLWPGDRWPPMVLDRGPEPGSSGGHDRVRYSVEAVRRSGPVRSVAFRFAPPTGLVGTHRFDAEDLGDGRVQLRHVIDAQPIRWARIGWPLAVRWLHDALVEDAFDGAEAVLAGEPVQRRRLSPWVRALRGAARAAGARPEPEAALRSRRVAADATTVALVGVGALHAVWALGVPWPARDARSLAQTVVGGSTFPSAAATWSVAGLLGAAAVVVQSRVRPRRRVAVVPFPVADLGVRTVAGVLALRGGAGLVVSASGVGGATARFRALDLTLYSPLCLALAWGTRRTWAGGGAPPATGPRDPREVPSCVTSPGSMR</sequence>
<protein>
    <recommendedName>
        <fullName evidence="7">Polyketide cyclase / dehydrase and lipid transport</fullName>
    </recommendedName>
</protein>
<dbReference type="Pfam" id="PF13160">
    <property type="entry name" value="DUF3995"/>
    <property type="match status" value="1"/>
</dbReference>